<dbReference type="PANTHER" id="PTHR35299">
    <property type="entry name" value="RUBISCO ACCUMULATION FACTOR 1"/>
    <property type="match status" value="1"/>
</dbReference>
<reference evidence="3 4" key="1">
    <citation type="submission" date="2024-08" db="EMBL/GenBank/DDBJ databases">
        <title>Insights into the chromosomal genome structure of Flemingia macrophylla.</title>
        <authorList>
            <person name="Ding Y."/>
            <person name="Zhao Y."/>
            <person name="Bi W."/>
            <person name="Wu M."/>
            <person name="Zhao G."/>
            <person name="Gong Y."/>
            <person name="Li W."/>
            <person name="Zhang P."/>
        </authorList>
    </citation>
    <scope>NUCLEOTIDE SEQUENCE [LARGE SCALE GENOMIC DNA]</scope>
    <source>
        <strain evidence="3">DYQJB</strain>
        <tissue evidence="3">Leaf</tissue>
    </source>
</reference>
<dbReference type="PANTHER" id="PTHR35299:SF3">
    <property type="entry name" value="RUBISCO ACCUMULATION FACTOR 1.2, CHLOROPLASTIC"/>
    <property type="match status" value="1"/>
</dbReference>
<keyword evidence="4" id="KW-1185">Reference proteome</keyword>
<sequence length="189" mass="21217">MISLSPLNLKPISPNDLFLSPSPHRRRHHHHHHRTHKPISAVLNSSSFSKQQQQQPSPAQQQVYQPFRPPPAPLPSQYGSLDLAGRIEPVVGLGDGGVVVSFPDARVLPWKANRWYKEEPILVVADRSNTEVAADDAFYLVNIPAQGFKVERGFTLKENGVTHTLGNVVIVVRPPKEEYDDQLSDEDWE</sequence>
<feature type="region of interest" description="Disordered" evidence="1">
    <location>
        <begin position="13"/>
        <end position="71"/>
    </location>
</feature>
<accession>A0ABD1LP75</accession>
<protein>
    <recommendedName>
        <fullName evidence="2">Rubisco accumulation factor 1 C-terminal domain-containing protein</fullName>
    </recommendedName>
</protein>
<name>A0ABD1LP75_9FABA</name>
<feature type="domain" description="Rubisco accumulation factor 1 C-terminal" evidence="2">
    <location>
        <begin position="89"/>
        <end position="176"/>
    </location>
</feature>
<feature type="compositionally biased region" description="Basic residues" evidence="1">
    <location>
        <begin position="23"/>
        <end position="37"/>
    </location>
</feature>
<dbReference type="AlphaFoldDB" id="A0ABD1LP75"/>
<evidence type="ECO:0000313" key="3">
    <source>
        <dbReference type="EMBL" id="KAL2325309.1"/>
    </source>
</evidence>
<comment type="caution">
    <text evidence="3">The sequence shown here is derived from an EMBL/GenBank/DDBJ whole genome shotgun (WGS) entry which is preliminary data.</text>
</comment>
<dbReference type="Proteomes" id="UP001603857">
    <property type="component" value="Unassembled WGS sequence"/>
</dbReference>
<dbReference type="EMBL" id="JBGMDY010000008">
    <property type="protein sequence ID" value="KAL2325309.1"/>
    <property type="molecule type" value="Genomic_DNA"/>
</dbReference>
<evidence type="ECO:0000259" key="2">
    <source>
        <dbReference type="Pfam" id="PF18087"/>
    </source>
</evidence>
<evidence type="ECO:0000256" key="1">
    <source>
        <dbReference type="SAM" id="MobiDB-lite"/>
    </source>
</evidence>
<feature type="compositionally biased region" description="Low complexity" evidence="1">
    <location>
        <begin position="45"/>
        <end position="66"/>
    </location>
</feature>
<proteinExistence type="predicted"/>
<evidence type="ECO:0000313" key="4">
    <source>
        <dbReference type="Proteomes" id="UP001603857"/>
    </source>
</evidence>
<dbReference type="InterPro" id="IPR040858">
    <property type="entry name" value="Raf1_C"/>
</dbReference>
<dbReference type="InterPro" id="IPR037494">
    <property type="entry name" value="RAF1"/>
</dbReference>
<dbReference type="Pfam" id="PF18087">
    <property type="entry name" value="RuBisCo_chap_C"/>
    <property type="match status" value="1"/>
</dbReference>
<gene>
    <name evidence="3" type="ORF">Fmac_024367</name>
</gene>
<organism evidence="3 4">
    <name type="scientific">Flemingia macrophylla</name>
    <dbReference type="NCBI Taxonomy" id="520843"/>
    <lineage>
        <taxon>Eukaryota</taxon>
        <taxon>Viridiplantae</taxon>
        <taxon>Streptophyta</taxon>
        <taxon>Embryophyta</taxon>
        <taxon>Tracheophyta</taxon>
        <taxon>Spermatophyta</taxon>
        <taxon>Magnoliopsida</taxon>
        <taxon>eudicotyledons</taxon>
        <taxon>Gunneridae</taxon>
        <taxon>Pentapetalae</taxon>
        <taxon>rosids</taxon>
        <taxon>fabids</taxon>
        <taxon>Fabales</taxon>
        <taxon>Fabaceae</taxon>
        <taxon>Papilionoideae</taxon>
        <taxon>50 kb inversion clade</taxon>
        <taxon>NPAAA clade</taxon>
        <taxon>indigoferoid/millettioid clade</taxon>
        <taxon>Phaseoleae</taxon>
        <taxon>Flemingia</taxon>
    </lineage>
</organism>